<comment type="cofactor">
    <cofactor evidence="7">
        <name>Mg(2+)</name>
        <dbReference type="ChEBI" id="CHEBI:18420"/>
    </cofactor>
    <text evidence="7">Binds 1 Mg(2+) ion per subunit.</text>
</comment>
<evidence type="ECO:0000256" key="4">
    <source>
        <dbReference type="ARBA" id="ARBA00022723"/>
    </source>
</evidence>
<evidence type="ECO:0000256" key="8">
    <source>
        <dbReference type="RuleBase" id="RU004279"/>
    </source>
</evidence>
<evidence type="ECO:0000256" key="5">
    <source>
        <dbReference type="ARBA" id="ARBA00023163"/>
    </source>
</evidence>
<dbReference type="NCBIfam" id="TIGR02386">
    <property type="entry name" value="rpoC_TIGR"/>
    <property type="match status" value="1"/>
</dbReference>
<protein>
    <recommendedName>
        <fullName evidence="7">DNA-directed RNA polymerase subunit beta'</fullName>
        <shortName evidence="7">RNAP subunit beta'</shortName>
        <ecNumber evidence="7">2.7.7.6</ecNumber>
    </recommendedName>
    <alternativeName>
        <fullName evidence="7">RNA polymerase subunit beta'</fullName>
    </alternativeName>
    <alternativeName>
        <fullName evidence="7">Transcriptase subunit beta'</fullName>
    </alternativeName>
</protein>
<dbReference type="Gene3D" id="2.40.40.20">
    <property type="match status" value="1"/>
</dbReference>
<feature type="binding site" evidence="7">
    <location>
        <position position="1064"/>
    </location>
    <ligand>
        <name>Zn(2+)</name>
        <dbReference type="ChEBI" id="CHEBI:29105"/>
        <label>2</label>
    </ligand>
</feature>
<dbReference type="InterPro" id="IPR038120">
    <property type="entry name" value="Rpb1_funnel_sf"/>
</dbReference>
<feature type="binding site" evidence="7">
    <location>
        <position position="1054"/>
    </location>
    <ligand>
        <name>Zn(2+)</name>
        <dbReference type="ChEBI" id="CHEBI:29105"/>
        <label>2</label>
    </ligand>
</feature>
<dbReference type="Gene3D" id="1.10.1790.20">
    <property type="match status" value="1"/>
</dbReference>
<dbReference type="HAMAP" id="MF_01322">
    <property type="entry name" value="RNApol_bact_RpoC"/>
    <property type="match status" value="1"/>
</dbReference>
<comment type="similarity">
    <text evidence="7 8">Belongs to the RNA polymerase beta' chain family.</text>
</comment>
<keyword evidence="5 7" id="KW-0804">Transcription</keyword>
<evidence type="ECO:0000259" key="9">
    <source>
        <dbReference type="SMART" id="SM00663"/>
    </source>
</evidence>
<feature type="domain" description="RNA polymerase N-terminal" evidence="9">
    <location>
        <begin position="369"/>
        <end position="648"/>
    </location>
</feature>
<dbReference type="Pfam" id="PF04998">
    <property type="entry name" value="RNA_pol_Rpb1_5"/>
    <property type="match status" value="1"/>
</dbReference>
<evidence type="ECO:0000256" key="2">
    <source>
        <dbReference type="ARBA" id="ARBA00022679"/>
    </source>
</evidence>
<feature type="binding site" evidence="7">
    <location>
        <position position="594"/>
    </location>
    <ligand>
        <name>Mg(2+)</name>
        <dbReference type="ChEBI" id="CHEBI:18420"/>
    </ligand>
</feature>
<dbReference type="InterPro" id="IPR006592">
    <property type="entry name" value="RNA_pol_N"/>
</dbReference>
<dbReference type="InterPro" id="IPR012754">
    <property type="entry name" value="DNA-dir_RpoC_beta_prime_bact"/>
</dbReference>
<name>A0A410FTD4_BIPS1</name>
<dbReference type="Gene3D" id="1.10.274.100">
    <property type="entry name" value="RNA polymerase Rpb1, domain 3"/>
    <property type="match status" value="2"/>
</dbReference>
<dbReference type="Pfam" id="PF04983">
    <property type="entry name" value="RNA_pol_Rpb1_3"/>
    <property type="match status" value="1"/>
</dbReference>
<dbReference type="Gene3D" id="1.10.150.390">
    <property type="match status" value="1"/>
</dbReference>
<evidence type="ECO:0000256" key="3">
    <source>
        <dbReference type="ARBA" id="ARBA00022695"/>
    </source>
</evidence>
<evidence type="ECO:0000256" key="7">
    <source>
        <dbReference type="HAMAP-Rule" id="MF_01322"/>
    </source>
</evidence>
<dbReference type="InterPro" id="IPR044893">
    <property type="entry name" value="RNA_pol_Rpb1_clamp_domain"/>
</dbReference>
<dbReference type="Pfam" id="PF00623">
    <property type="entry name" value="RNA_pol_Rpb1_2"/>
    <property type="match status" value="2"/>
</dbReference>
<comment type="catalytic activity">
    <reaction evidence="6 7 8">
        <text>RNA(n) + a ribonucleoside 5'-triphosphate = RNA(n+1) + diphosphate</text>
        <dbReference type="Rhea" id="RHEA:21248"/>
        <dbReference type="Rhea" id="RHEA-COMP:14527"/>
        <dbReference type="Rhea" id="RHEA-COMP:17342"/>
        <dbReference type="ChEBI" id="CHEBI:33019"/>
        <dbReference type="ChEBI" id="CHEBI:61557"/>
        <dbReference type="ChEBI" id="CHEBI:140395"/>
        <dbReference type="EC" id="2.7.7.6"/>
    </reaction>
</comment>
<dbReference type="InterPro" id="IPR000722">
    <property type="entry name" value="RNA_pol_asu"/>
</dbReference>
<keyword evidence="1 7" id="KW-0240">DNA-directed RNA polymerase</keyword>
<dbReference type="Proteomes" id="UP000287233">
    <property type="component" value="Chromosome"/>
</dbReference>
<evidence type="ECO:0000256" key="1">
    <source>
        <dbReference type="ARBA" id="ARBA00022478"/>
    </source>
</evidence>
<dbReference type="GO" id="GO:0006351">
    <property type="term" value="P:DNA-templated transcription"/>
    <property type="evidence" value="ECO:0007669"/>
    <property type="project" value="UniProtKB-UniRule"/>
</dbReference>
<dbReference type="Pfam" id="PF05000">
    <property type="entry name" value="RNA_pol_Rpb1_4"/>
    <property type="match status" value="1"/>
</dbReference>
<dbReference type="GO" id="GO:0008270">
    <property type="term" value="F:zinc ion binding"/>
    <property type="evidence" value="ECO:0007669"/>
    <property type="project" value="UniProtKB-UniRule"/>
</dbReference>
<proteinExistence type="inferred from homology"/>
<dbReference type="PANTHER" id="PTHR19376">
    <property type="entry name" value="DNA-DIRECTED RNA POLYMERASE"/>
    <property type="match status" value="1"/>
</dbReference>
<evidence type="ECO:0000313" key="11">
    <source>
        <dbReference type="Proteomes" id="UP000287233"/>
    </source>
</evidence>
<dbReference type="Pfam" id="PF04997">
    <property type="entry name" value="RNA_pol_Rpb1_1"/>
    <property type="match status" value="2"/>
</dbReference>
<feature type="binding site" evidence="7">
    <location>
        <position position="596"/>
    </location>
    <ligand>
        <name>Mg(2+)</name>
        <dbReference type="ChEBI" id="CHEBI:18420"/>
    </ligand>
</feature>
<feature type="binding site" evidence="7">
    <location>
        <position position="76"/>
    </location>
    <ligand>
        <name>Zn(2+)</name>
        <dbReference type="ChEBI" id="CHEBI:29105"/>
        <label>1</label>
    </ligand>
</feature>
<keyword evidence="2 7" id="KW-0808">Transferase</keyword>
<keyword evidence="4 7" id="KW-0479">Metal-binding</keyword>
<keyword evidence="7" id="KW-0862">Zinc</keyword>
<dbReference type="InterPro" id="IPR011054">
    <property type="entry name" value="Rudment_hybrid_motif"/>
</dbReference>
<dbReference type="EC" id="2.7.7.6" evidence="7"/>
<keyword evidence="7" id="KW-0460">Magnesium</keyword>
<comment type="subunit">
    <text evidence="7">The RNAP catalytic core consists of 2 alpha, 1 beta, 1 beta' and 1 omega subunit. When a sigma factor is associated with the core the holoenzyme is formed, which can initiate transcription.</text>
</comment>
<dbReference type="GO" id="GO:0000287">
    <property type="term" value="F:magnesium ion binding"/>
    <property type="evidence" value="ECO:0007669"/>
    <property type="project" value="UniProtKB-UniRule"/>
</dbReference>
<comment type="function">
    <text evidence="7 8">DNA-dependent RNA polymerase catalyzes the transcription of DNA into RNA using the four ribonucleoside triphosphates as substrates.</text>
</comment>
<dbReference type="SUPFAM" id="SSF51246">
    <property type="entry name" value="Rudiment single hybrid motif"/>
    <property type="match status" value="1"/>
</dbReference>
<evidence type="ECO:0000256" key="6">
    <source>
        <dbReference type="ARBA" id="ARBA00048552"/>
    </source>
</evidence>
<dbReference type="InterPro" id="IPR007083">
    <property type="entry name" value="RNA_pol_Rpb1_4"/>
</dbReference>
<organism evidence="10 11">
    <name type="scientific">Bipolaricaulis sibiricus</name>
    <dbReference type="NCBI Taxonomy" id="2501609"/>
    <lineage>
        <taxon>Bacteria</taxon>
        <taxon>Candidatus Bipolaricaulota</taxon>
        <taxon>Candidatus Bipolaricaulia</taxon>
        <taxon>Candidatus Bipolaricaulales</taxon>
        <taxon>Candidatus Bipolaricaulaceae</taxon>
        <taxon>Candidatus Bipolaricaulis</taxon>
    </lineage>
</organism>
<dbReference type="Gene3D" id="4.10.860.120">
    <property type="entry name" value="RNA polymerase II, clamp domain"/>
    <property type="match status" value="1"/>
</dbReference>
<dbReference type="EMBL" id="CP034928">
    <property type="protein sequence ID" value="QAA76429.1"/>
    <property type="molecule type" value="Genomic_DNA"/>
</dbReference>
<dbReference type="InterPro" id="IPR045867">
    <property type="entry name" value="DNA-dir_RpoC_beta_prime"/>
</dbReference>
<dbReference type="KEGG" id="bih:BIP78_0663"/>
<dbReference type="PANTHER" id="PTHR19376:SF54">
    <property type="entry name" value="DNA-DIRECTED RNA POLYMERASE SUBUNIT BETA"/>
    <property type="match status" value="1"/>
</dbReference>
<dbReference type="Gene3D" id="1.10.40.90">
    <property type="match status" value="1"/>
</dbReference>
<dbReference type="InterPro" id="IPR042102">
    <property type="entry name" value="RNA_pol_Rpb1_3_sf"/>
</dbReference>
<feature type="binding site" evidence="7">
    <location>
        <position position="61"/>
    </location>
    <ligand>
        <name>Zn(2+)</name>
        <dbReference type="ChEBI" id="CHEBI:29105"/>
        <label>1</label>
    </ligand>
</feature>
<sequence>MVISGDDIERIKLGLASSDEMLSWSRGEVTNSETINYRSHKPERGGLYAEEIFGPENDYECTCGKYRGKKYEGITCDKCGVLVTDSAVRRVNMGHIRLASPVVHFWYLKGVASPLSRLLGIKRRDLRRIAYYETETSREDLFVVTLSGSPKVRQGETLYGTEVRILATAFTFQVEQAYLITKGARVVAEEAGEVRIEARKLANGETFRAVVIGRHEYPMAADAEVFVEDGDTVEAGEALCERPTGELCSQTMFEMLRARYEGVEGTPIQEVVDNLAHLVVRVDENVPLRLGQELSSLEVRAYERCFPGGFEAATGAEGIERLLGVLDLDALADELWEELDRTVNQGERRRILHRLEVVDQLRRSGNNPQDLVLDVIPVLPPALRPMIQLEGGKFATTDLNDLYRRIINRNNRLKKLREMGAPEIILRNERRMLQEAVDALIHNEKKDNPIRGRDNRPLKSLSERIQGKQGRLRRHLLGRRVDYSGRAVIVVNPALKIHQCGIPKKMALELFKPFILSRLEDLPYADYDEIKNKALAGELPEVWDALDQLIREYPVLLNRAPTLHRLSIQAFQPVLVDGDAIQVHPHVCPSYNADFDGDQMAVHLPLGKEAVQEAWELMLSARNTLSPAHGRPLALPTQDQVYGFYYLTILDPDGRGRGKAFRSLDEAVKAYNHDVISLHAPIRIRLGDEIVETTLGRAILNEALPAELRDYTLTFDVRQVRRKLEECYLRYGWQRAAEVLDELKSIGFRYATLSGLTISIPDCAIPPEKARLVQAAQAQVDHINRMYARGLATEEQRYYAVTRVWRETVDAVEKATMANLSRMPFNPVYAIVSSGARGSAGQVKQIAGMRGPMADPQGKVLEWPVISNFREGLSILEYFISTHGGRKGTADTALRTASAGYLTRRLVDACVDAIVKERDCGTQHGVEVDPLYFAPKGQVMEDIPDRIYGRVTAEPIRDPATGQTLVEAQTLLDDRALAHRVGTLEVDLDLRTEGLEERTGSCKVVGEVHHPETGALLLRDGEVLSPDHRDELLAAGIHTVRVRPKIVIRSPALCQTPGGLCQMCYGLDLAFHQLVKRGTTVGVIAAQSIGEPGTQLTMRTFHTGGVAGVDITQGLPRAEELFEARKTTKAAHATVAPLSGRITGIETTRSGREVVEITSEPHAVILPRAFVDVGEGEEVDGAKFRSLRSPIEGRAFFFDDGEERYLAVLDEEGLDRMYTVPPEAEVQVKHGQRVAEGDPLTTEYHVEAPLAAIAGRVELHQEGGARKIIVRGERGETREYEVPYGSQVLVTDGAEVEEGTKLATRSRPLAVRAEVAGRVLAGQRSVAVLTPKSRALIAPITPELVPMVEHGAPVREGQELFQVSLPPGETLLVDRIETAEDRATVRFRYRTQVECGEGTIVRVGDKVERGEPVSKGVIPPHYLMEVAGVQKTREYLLVELQKVYKSQGVDINDKHFEVVIRQILNNVRIVDPGESSFLLNDVVPLEIFQLEVRRLTEENERIRRGRDDLVGAKLLAPLARGGATIAEMGETVSREVLDRAVTLGVRQARVEIHGEPRTVRLIEYRIPQGERELLRISRAALLRKSWLAAASFERTTKVLADAALRGEEDPLDGLKPCLMVGKRIPVGTGFPADDDGSGPQS</sequence>
<dbReference type="GO" id="GO:0000428">
    <property type="term" value="C:DNA-directed RNA polymerase complex"/>
    <property type="evidence" value="ECO:0007669"/>
    <property type="project" value="UniProtKB-KW"/>
</dbReference>
<dbReference type="InterPro" id="IPR007080">
    <property type="entry name" value="RNA_pol_Rpb1_1"/>
</dbReference>
<reference evidence="11" key="1">
    <citation type="submission" date="2018-12" db="EMBL/GenBank/DDBJ databases">
        <title>Complete genome sequence of an uncultured bacterium of the candidate phylum Bipolaricaulota.</title>
        <authorList>
            <person name="Kadnikov V.V."/>
            <person name="Mardanov A.V."/>
            <person name="Beletsky A.V."/>
            <person name="Frank Y.A."/>
            <person name="Karnachuk O.V."/>
            <person name="Ravin N.V."/>
        </authorList>
    </citation>
    <scope>NUCLEOTIDE SEQUENCE [LARGE SCALE GENOMIC DNA]</scope>
</reference>
<feature type="binding site" evidence="7">
    <location>
        <position position="920"/>
    </location>
    <ligand>
        <name>Zn(2+)</name>
        <dbReference type="ChEBI" id="CHEBI:29105"/>
        <label>2</label>
    </ligand>
</feature>
<dbReference type="GO" id="GO:0003899">
    <property type="term" value="F:DNA-directed RNA polymerase activity"/>
    <property type="evidence" value="ECO:0007669"/>
    <property type="project" value="UniProtKB-UniRule"/>
</dbReference>
<accession>A0A410FTD4</accession>
<evidence type="ECO:0000313" key="10">
    <source>
        <dbReference type="EMBL" id="QAA76429.1"/>
    </source>
</evidence>
<dbReference type="InterPro" id="IPR007081">
    <property type="entry name" value="RNA_pol_Rpb1_5"/>
</dbReference>
<gene>
    <name evidence="7" type="primary">rpoC</name>
    <name evidence="10" type="ORF">BIP78_0663</name>
</gene>
<feature type="binding site" evidence="7">
    <location>
        <position position="79"/>
    </location>
    <ligand>
        <name>Zn(2+)</name>
        <dbReference type="ChEBI" id="CHEBI:29105"/>
        <label>1</label>
    </ligand>
</feature>
<dbReference type="SUPFAM" id="SSF64484">
    <property type="entry name" value="beta and beta-prime subunits of DNA dependent RNA-polymerase"/>
    <property type="match status" value="1"/>
</dbReference>
<feature type="binding site" evidence="7">
    <location>
        <position position="63"/>
    </location>
    <ligand>
        <name>Zn(2+)</name>
        <dbReference type="ChEBI" id="CHEBI:29105"/>
        <label>1</label>
    </ligand>
</feature>
<dbReference type="SMART" id="SM00663">
    <property type="entry name" value="RPOLA_N"/>
    <property type="match status" value="1"/>
</dbReference>
<comment type="cofactor">
    <cofactor evidence="7">
        <name>Zn(2+)</name>
        <dbReference type="ChEBI" id="CHEBI:29105"/>
    </cofactor>
    <text evidence="7">Binds 2 Zn(2+) ions per subunit.</text>
</comment>
<dbReference type="GO" id="GO:0003677">
    <property type="term" value="F:DNA binding"/>
    <property type="evidence" value="ECO:0007669"/>
    <property type="project" value="UniProtKB-UniRule"/>
</dbReference>
<feature type="binding site" evidence="7">
    <location>
        <position position="598"/>
    </location>
    <ligand>
        <name>Mg(2+)</name>
        <dbReference type="ChEBI" id="CHEBI:18420"/>
    </ligand>
</feature>
<dbReference type="InterPro" id="IPR007066">
    <property type="entry name" value="RNA_pol_Rpb1_3"/>
</dbReference>
<keyword evidence="3 7" id="KW-0548">Nucleotidyltransferase</keyword>
<feature type="binding site" evidence="7">
    <location>
        <position position="1061"/>
    </location>
    <ligand>
        <name>Zn(2+)</name>
        <dbReference type="ChEBI" id="CHEBI:29105"/>
        <label>2</label>
    </ligand>
</feature>
<dbReference type="Gene3D" id="1.10.132.30">
    <property type="match status" value="1"/>
</dbReference>
<dbReference type="Gene3D" id="2.40.50.100">
    <property type="match status" value="3"/>
</dbReference>